<dbReference type="Gene3D" id="2.60.40.3440">
    <property type="match status" value="1"/>
</dbReference>
<protein>
    <recommendedName>
        <fullName evidence="4">Cadherin-like domain-containing protein</fullName>
    </recommendedName>
</protein>
<gene>
    <name evidence="2" type="ORF">MAE02_63960</name>
</gene>
<feature type="region of interest" description="Disordered" evidence="1">
    <location>
        <begin position="11"/>
        <end position="45"/>
    </location>
</feature>
<dbReference type="InterPro" id="IPR010221">
    <property type="entry name" value="VCBS_dom"/>
</dbReference>
<keyword evidence="3" id="KW-1185">Reference proteome</keyword>
<evidence type="ECO:0000313" key="3">
    <source>
        <dbReference type="Proteomes" id="UP000321085"/>
    </source>
</evidence>
<feature type="compositionally biased region" description="Basic and acidic residues" evidence="1">
    <location>
        <begin position="22"/>
        <end position="45"/>
    </location>
</feature>
<sequence length="259" mass="29766">MAILEKILSLGTIPGMGGGYEPGKDDHKKDDKDKKGGHKDDHDAYPRHKVVAKDDYFKGDEDSYITGYVLKNDTDSKDHTLYAKELKGPEHGTLVLNKDGSFKYTPDKDFYGYDSFKYKAYDEDGKYDWAEVKLEVTDVPEPAPNEAPVAKNDYFKVKEGKYLKDNVLKNDTDADGDDLDAVLVSGPKKAKYFDFDEETGDFKYIAKHDKNKDNEKDYFTYKVKDEYGNYSKVAKVYIDIKDDDHKGYHHDHSKDYYMT</sequence>
<dbReference type="Pfam" id="PF17963">
    <property type="entry name" value="Big_9"/>
    <property type="match status" value="2"/>
</dbReference>
<evidence type="ECO:0008006" key="4">
    <source>
        <dbReference type="Google" id="ProtNLM"/>
    </source>
</evidence>
<evidence type="ECO:0000256" key="1">
    <source>
        <dbReference type="SAM" id="MobiDB-lite"/>
    </source>
</evidence>
<dbReference type="RefSeq" id="WP_147023142.1">
    <property type="nucleotide sequence ID" value="NZ_BJYU01000230.1"/>
</dbReference>
<comment type="caution">
    <text evidence="2">The sequence shown here is derived from an EMBL/GenBank/DDBJ whole genome shotgun (WGS) entry which is preliminary data.</text>
</comment>
<dbReference type="EMBL" id="BJYU01000230">
    <property type="protein sequence ID" value="GEO18700.1"/>
    <property type="molecule type" value="Genomic_DNA"/>
</dbReference>
<dbReference type="AlphaFoldDB" id="A0A512C3B8"/>
<dbReference type="NCBIfam" id="TIGR01965">
    <property type="entry name" value="VCBS_repeat"/>
    <property type="match status" value="1"/>
</dbReference>
<name>A0A512C3B8_9HYPH</name>
<evidence type="ECO:0000313" key="2">
    <source>
        <dbReference type="EMBL" id="GEO18700.1"/>
    </source>
</evidence>
<dbReference type="Proteomes" id="UP000321085">
    <property type="component" value="Unassembled WGS sequence"/>
</dbReference>
<organism evidence="2 3">
    <name type="scientific">Microvirga aerophila</name>
    <dbReference type="NCBI Taxonomy" id="670291"/>
    <lineage>
        <taxon>Bacteria</taxon>
        <taxon>Pseudomonadati</taxon>
        <taxon>Pseudomonadota</taxon>
        <taxon>Alphaproteobacteria</taxon>
        <taxon>Hyphomicrobiales</taxon>
        <taxon>Methylobacteriaceae</taxon>
        <taxon>Microvirga</taxon>
    </lineage>
</organism>
<accession>A0A512C3B8</accession>
<proteinExistence type="predicted"/>
<reference evidence="2 3" key="1">
    <citation type="submission" date="2019-07" db="EMBL/GenBank/DDBJ databases">
        <title>Whole genome shotgun sequence of Microvirga aerophila NBRC 106136.</title>
        <authorList>
            <person name="Hosoyama A."/>
            <person name="Uohara A."/>
            <person name="Ohji S."/>
            <person name="Ichikawa N."/>
        </authorList>
    </citation>
    <scope>NUCLEOTIDE SEQUENCE [LARGE SCALE GENOMIC DNA]</scope>
    <source>
        <strain evidence="2 3">NBRC 106136</strain>
    </source>
</reference>